<evidence type="ECO:0000256" key="5">
    <source>
        <dbReference type="ARBA" id="ARBA00023072"/>
    </source>
</evidence>
<dbReference type="PANTHER" id="PTHR34488">
    <property type="entry name" value="SI:CH211-245H14.1-RELATED"/>
    <property type="match status" value="1"/>
</dbReference>
<reference evidence="9 10" key="1">
    <citation type="submission" date="2019-04" db="EMBL/GenBank/DDBJ databases">
        <title>Chromosome genome assembly for Takifugu flavidus.</title>
        <authorList>
            <person name="Xiao S."/>
        </authorList>
    </citation>
    <scope>NUCLEOTIDE SEQUENCE [LARGE SCALE GENOMIC DNA]</scope>
    <source>
        <strain evidence="9">HTHZ2018</strain>
        <tissue evidence="9">Muscle</tissue>
    </source>
</reference>
<evidence type="ECO:0000256" key="2">
    <source>
        <dbReference type="ARBA" id="ARBA00008390"/>
    </source>
</evidence>
<dbReference type="GO" id="GO:0019841">
    <property type="term" value="F:retinol binding"/>
    <property type="evidence" value="ECO:0007669"/>
    <property type="project" value="UniProtKB-KW"/>
</dbReference>
<dbReference type="FunFam" id="2.40.128.20:FF:000001">
    <property type="entry name" value="Fatty acid-binding protein, adipocyte"/>
    <property type="match status" value="1"/>
</dbReference>
<feature type="domain" description="Lipocalin/cytosolic fatty-acid binding" evidence="8">
    <location>
        <begin position="8"/>
        <end position="114"/>
    </location>
</feature>
<dbReference type="AlphaFoldDB" id="A0A5C6MHM3"/>
<protein>
    <recommendedName>
        <fullName evidence="3">Cellular retinoic acid-binding protein 1</fullName>
    </recommendedName>
    <alternativeName>
        <fullName evidence="6">Cellular retinoic acid-binding protein I</fullName>
    </alternativeName>
</protein>
<keyword evidence="7" id="KW-0472">Membrane</keyword>
<evidence type="ECO:0000313" key="9">
    <source>
        <dbReference type="EMBL" id="TWW54626.1"/>
    </source>
</evidence>
<keyword evidence="7" id="KW-0812">Transmembrane</keyword>
<evidence type="ECO:0000259" key="8">
    <source>
        <dbReference type="Pfam" id="PF00061"/>
    </source>
</evidence>
<accession>A0A5C6MHM3</accession>
<dbReference type="Gene3D" id="2.40.128.20">
    <property type="match status" value="1"/>
</dbReference>
<name>A0A5C6MHM3_9TELE</name>
<keyword evidence="10" id="KW-1185">Reference proteome</keyword>
<evidence type="ECO:0000256" key="7">
    <source>
        <dbReference type="SAM" id="Phobius"/>
    </source>
</evidence>
<dbReference type="InterPro" id="IPR012674">
    <property type="entry name" value="Calycin"/>
</dbReference>
<gene>
    <name evidence="9" type="ORF">D4764_0116370</name>
</gene>
<dbReference type="Proteomes" id="UP000324091">
    <property type="component" value="Unassembled WGS sequence"/>
</dbReference>
<organism evidence="9 10">
    <name type="scientific">Takifugu flavidus</name>
    <name type="common">sansaifugu</name>
    <dbReference type="NCBI Taxonomy" id="433684"/>
    <lineage>
        <taxon>Eukaryota</taxon>
        <taxon>Metazoa</taxon>
        <taxon>Chordata</taxon>
        <taxon>Craniata</taxon>
        <taxon>Vertebrata</taxon>
        <taxon>Euteleostomi</taxon>
        <taxon>Actinopterygii</taxon>
        <taxon>Neopterygii</taxon>
        <taxon>Teleostei</taxon>
        <taxon>Neoteleostei</taxon>
        <taxon>Acanthomorphata</taxon>
        <taxon>Eupercaria</taxon>
        <taxon>Tetraodontiformes</taxon>
        <taxon>Tetradontoidea</taxon>
        <taxon>Tetraodontidae</taxon>
        <taxon>Takifugu</taxon>
    </lineage>
</organism>
<keyword evidence="5" id="KW-0683">Retinol-binding</keyword>
<dbReference type="PANTHER" id="PTHR34488:SF1">
    <property type="entry name" value="SI:CH211-245H14.1-RELATED"/>
    <property type="match status" value="1"/>
</dbReference>
<evidence type="ECO:0000256" key="6">
    <source>
        <dbReference type="ARBA" id="ARBA00030108"/>
    </source>
</evidence>
<proteinExistence type="inferred from homology"/>
<sequence length="425" mass="48187">MVDAFCATWKLVESENFDDYTKALGVGFATRQVGNVTKPTVIISLEGDKVVVRTQSTFKNTEISFKLGEEFDETTADDRNCKSTVSLEGDKLVHVQKWDGKETTFVREIKDGKMVMVRFCLNSKINTHVEIHIPTCPVKSRIKTDIDEALEGLPDNKAVILVVMHHTFDPDLVIVESRLQELPRNVRLTVDSLFYQGRLLRCNFKSRIKTDIDEALEGLPDNKAVILVVMHHTFDPDLVIVESRLQELPRNVRLTVDSLFYQGRLLWCNRNDIAWNQIQKTFNIPIPEPSWWKRPFNYLVNHKELMTVIAVGILLVILVIVIVNFTAGKGCSKNHTLDPNSVEADSKRQVCNRLPDLLLTVDCLFNEGKLLSSKHNKAAYMEIIKLIATSYQGYANKVTTIPRALPWVWLGTLFTGVTIDGTCTV</sequence>
<comment type="similarity">
    <text evidence="2">Belongs to the calycin superfamily. Fatty-acid binding protein (FABP) family.</text>
</comment>
<keyword evidence="7" id="KW-1133">Transmembrane helix</keyword>
<dbReference type="PRINTS" id="PR00178">
    <property type="entry name" value="FATTYACIDBP"/>
</dbReference>
<evidence type="ECO:0000256" key="3">
    <source>
        <dbReference type="ARBA" id="ARBA00013592"/>
    </source>
</evidence>
<dbReference type="GO" id="GO:0016918">
    <property type="term" value="F:retinal binding"/>
    <property type="evidence" value="ECO:0007669"/>
    <property type="project" value="UniProtKB-KW"/>
</dbReference>
<dbReference type="InterPro" id="IPR000463">
    <property type="entry name" value="Fatty_acid-bd"/>
</dbReference>
<dbReference type="EMBL" id="RHFK02000159">
    <property type="protein sequence ID" value="TWW54626.1"/>
    <property type="molecule type" value="Genomic_DNA"/>
</dbReference>
<evidence type="ECO:0000313" key="10">
    <source>
        <dbReference type="Proteomes" id="UP000324091"/>
    </source>
</evidence>
<feature type="transmembrane region" description="Helical" evidence="7">
    <location>
        <begin position="305"/>
        <end position="327"/>
    </location>
</feature>
<comment type="function">
    <text evidence="1">Cytosolic CRABPs may regulate the access of retinoic acid to the nuclear retinoic acid receptors.</text>
</comment>
<evidence type="ECO:0000256" key="4">
    <source>
        <dbReference type="ARBA" id="ARBA00022893"/>
    </source>
</evidence>
<evidence type="ECO:0000256" key="1">
    <source>
        <dbReference type="ARBA" id="ARBA00003699"/>
    </source>
</evidence>
<dbReference type="Pfam" id="PF00061">
    <property type="entry name" value="Lipocalin"/>
    <property type="match status" value="1"/>
</dbReference>
<comment type="caution">
    <text evidence="9">The sequence shown here is derived from an EMBL/GenBank/DDBJ whole genome shotgun (WGS) entry which is preliminary data.</text>
</comment>
<dbReference type="SUPFAM" id="SSF50814">
    <property type="entry name" value="Lipocalins"/>
    <property type="match status" value="1"/>
</dbReference>
<dbReference type="InterPro" id="IPR000566">
    <property type="entry name" value="Lipocln_cytosolic_FA-bd_dom"/>
</dbReference>
<keyword evidence="4" id="KW-0845">Vitamin A</keyword>